<dbReference type="VEuPathDB" id="VectorBase:RSAN_053897"/>
<comment type="caution">
    <text evidence="1">The sequence shown here is derived from an EMBL/GenBank/DDBJ whole genome shotgun (WGS) entry which is preliminary data.</text>
</comment>
<evidence type="ECO:0000313" key="2">
    <source>
        <dbReference type="Proteomes" id="UP000821837"/>
    </source>
</evidence>
<dbReference type="Gene3D" id="3.30.420.10">
    <property type="entry name" value="Ribonuclease H-like superfamily/Ribonuclease H"/>
    <property type="match status" value="1"/>
</dbReference>
<gene>
    <name evidence="1" type="ORF">HPB52_022305</name>
</gene>
<reference evidence="1" key="2">
    <citation type="submission" date="2021-09" db="EMBL/GenBank/DDBJ databases">
        <authorList>
            <person name="Jia N."/>
            <person name="Wang J."/>
            <person name="Shi W."/>
            <person name="Du L."/>
            <person name="Sun Y."/>
            <person name="Zhan W."/>
            <person name="Jiang J."/>
            <person name="Wang Q."/>
            <person name="Zhang B."/>
            <person name="Ji P."/>
            <person name="Sakyi L.B."/>
            <person name="Cui X."/>
            <person name="Yuan T."/>
            <person name="Jiang B."/>
            <person name="Yang W."/>
            <person name="Lam T.T.-Y."/>
            <person name="Chang Q."/>
            <person name="Ding S."/>
            <person name="Wang X."/>
            <person name="Zhu J."/>
            <person name="Ruan X."/>
            <person name="Zhao L."/>
            <person name="Wei J."/>
            <person name="Que T."/>
            <person name="Du C."/>
            <person name="Cheng J."/>
            <person name="Dai P."/>
            <person name="Han X."/>
            <person name="Huang E."/>
            <person name="Gao Y."/>
            <person name="Liu J."/>
            <person name="Shao H."/>
            <person name="Ye R."/>
            <person name="Li L."/>
            <person name="Wei W."/>
            <person name="Wang X."/>
            <person name="Wang C."/>
            <person name="Huo Q."/>
            <person name="Li W."/>
            <person name="Guo W."/>
            <person name="Chen H."/>
            <person name="Chen S."/>
            <person name="Zhou L."/>
            <person name="Zhou L."/>
            <person name="Ni X."/>
            <person name="Tian J."/>
            <person name="Zhou Y."/>
            <person name="Sheng Y."/>
            <person name="Liu T."/>
            <person name="Pan Y."/>
            <person name="Xia L."/>
            <person name="Li J."/>
            <person name="Zhao F."/>
            <person name="Cao W."/>
        </authorList>
    </citation>
    <scope>NUCLEOTIDE SEQUENCE</scope>
    <source>
        <strain evidence="1">Rsan-2018</strain>
        <tissue evidence="1">Larvae</tissue>
    </source>
</reference>
<dbReference type="AlphaFoldDB" id="A0A9D4Q414"/>
<dbReference type="SUPFAM" id="SSF53098">
    <property type="entry name" value="Ribonuclease H-like"/>
    <property type="match status" value="1"/>
</dbReference>
<protein>
    <recommendedName>
        <fullName evidence="3">Reverse transcriptase domain-containing protein</fullName>
    </recommendedName>
</protein>
<accession>A0A9D4Q414</accession>
<dbReference type="InterPro" id="IPR012337">
    <property type="entry name" value="RNaseH-like_sf"/>
</dbReference>
<proteinExistence type="predicted"/>
<dbReference type="EMBL" id="JABSTV010001249">
    <property type="protein sequence ID" value="KAH7963637.1"/>
    <property type="molecule type" value="Genomic_DNA"/>
</dbReference>
<dbReference type="Proteomes" id="UP000821837">
    <property type="component" value="Chromosome 3"/>
</dbReference>
<dbReference type="InterPro" id="IPR036397">
    <property type="entry name" value="RNaseH_sf"/>
</dbReference>
<keyword evidence="2" id="KW-1185">Reference proteome</keyword>
<evidence type="ECO:0008006" key="3">
    <source>
        <dbReference type="Google" id="ProtNLM"/>
    </source>
</evidence>
<sequence>MALIHLKEMLLGLRASKTPAVLMSLGFQGAFDSVWHPQVLRFFQERHVSANLYHLLRTFLQQRSVVFRSNAGELVAYPSLQVRRGVAIQAYADDTFIVIPVESRERLGEVGSVVLRDVVRWTVEAKVTLSTEKTYCVLFSHGHRGMEKWRPPIRLNPNDKKLTYRDSLRILGIGGLLRPEQKVTLYPPSRTAWRSGGTSYAPIRSVLNVLGAFRTTRTTALQVLVRAPPITLELERANAEFRLLVTCMPIQYENLSLRPEHVLPTLDVWLDHPAARYAFQFRLLTRDEARRMARMPGLHLYTDGSYTDRLAGTAFVILGPNDRIGSVGRYWVDHATNAYCTEVIAVVEVLRHVKNKGSASIVRLYTDCLSLL</sequence>
<dbReference type="GO" id="GO:0003676">
    <property type="term" value="F:nucleic acid binding"/>
    <property type="evidence" value="ECO:0007669"/>
    <property type="project" value="InterPro"/>
</dbReference>
<evidence type="ECO:0000313" key="1">
    <source>
        <dbReference type="EMBL" id="KAH7963637.1"/>
    </source>
</evidence>
<reference evidence="1" key="1">
    <citation type="journal article" date="2020" name="Cell">
        <title>Large-Scale Comparative Analyses of Tick Genomes Elucidate Their Genetic Diversity and Vector Capacities.</title>
        <authorList>
            <consortium name="Tick Genome and Microbiome Consortium (TIGMIC)"/>
            <person name="Jia N."/>
            <person name="Wang J."/>
            <person name="Shi W."/>
            <person name="Du L."/>
            <person name="Sun Y."/>
            <person name="Zhan W."/>
            <person name="Jiang J.F."/>
            <person name="Wang Q."/>
            <person name="Zhang B."/>
            <person name="Ji P."/>
            <person name="Bell-Sakyi L."/>
            <person name="Cui X.M."/>
            <person name="Yuan T.T."/>
            <person name="Jiang B.G."/>
            <person name="Yang W.F."/>
            <person name="Lam T.T."/>
            <person name="Chang Q.C."/>
            <person name="Ding S.J."/>
            <person name="Wang X.J."/>
            <person name="Zhu J.G."/>
            <person name="Ruan X.D."/>
            <person name="Zhao L."/>
            <person name="Wei J.T."/>
            <person name="Ye R.Z."/>
            <person name="Que T.C."/>
            <person name="Du C.H."/>
            <person name="Zhou Y.H."/>
            <person name="Cheng J.X."/>
            <person name="Dai P.F."/>
            <person name="Guo W.B."/>
            <person name="Han X.H."/>
            <person name="Huang E.J."/>
            <person name="Li L.F."/>
            <person name="Wei W."/>
            <person name="Gao Y.C."/>
            <person name="Liu J.Z."/>
            <person name="Shao H.Z."/>
            <person name="Wang X."/>
            <person name="Wang C.C."/>
            <person name="Yang T.C."/>
            <person name="Huo Q.B."/>
            <person name="Li W."/>
            <person name="Chen H.Y."/>
            <person name="Chen S.E."/>
            <person name="Zhou L.G."/>
            <person name="Ni X.B."/>
            <person name="Tian J.H."/>
            <person name="Sheng Y."/>
            <person name="Liu T."/>
            <person name="Pan Y.S."/>
            <person name="Xia L.Y."/>
            <person name="Li J."/>
            <person name="Zhao F."/>
            <person name="Cao W.C."/>
        </authorList>
    </citation>
    <scope>NUCLEOTIDE SEQUENCE</scope>
    <source>
        <strain evidence="1">Rsan-2018</strain>
    </source>
</reference>
<organism evidence="1 2">
    <name type="scientific">Rhipicephalus sanguineus</name>
    <name type="common">Brown dog tick</name>
    <name type="synonym">Ixodes sanguineus</name>
    <dbReference type="NCBI Taxonomy" id="34632"/>
    <lineage>
        <taxon>Eukaryota</taxon>
        <taxon>Metazoa</taxon>
        <taxon>Ecdysozoa</taxon>
        <taxon>Arthropoda</taxon>
        <taxon>Chelicerata</taxon>
        <taxon>Arachnida</taxon>
        <taxon>Acari</taxon>
        <taxon>Parasitiformes</taxon>
        <taxon>Ixodida</taxon>
        <taxon>Ixodoidea</taxon>
        <taxon>Ixodidae</taxon>
        <taxon>Rhipicephalinae</taxon>
        <taxon>Rhipicephalus</taxon>
        <taxon>Rhipicephalus</taxon>
    </lineage>
</organism>
<name>A0A9D4Q414_RHISA</name>